<reference evidence="1 2" key="1">
    <citation type="journal article" date="2021" name="BMC Biol.">
        <title>Horizontally acquired antibacterial genes associated with adaptive radiation of ladybird beetles.</title>
        <authorList>
            <person name="Li H.S."/>
            <person name="Tang X.F."/>
            <person name="Huang Y.H."/>
            <person name="Xu Z.Y."/>
            <person name="Chen M.L."/>
            <person name="Du X.Y."/>
            <person name="Qiu B.Y."/>
            <person name="Chen P.T."/>
            <person name="Zhang W."/>
            <person name="Slipinski A."/>
            <person name="Escalona H.E."/>
            <person name="Waterhouse R.M."/>
            <person name="Zwick A."/>
            <person name="Pang H."/>
        </authorList>
    </citation>
    <scope>NUCLEOTIDE SEQUENCE [LARGE SCALE GENOMIC DNA]</scope>
    <source>
        <strain evidence="1">SYSU2018</strain>
    </source>
</reference>
<evidence type="ECO:0000313" key="2">
    <source>
        <dbReference type="Proteomes" id="UP001516400"/>
    </source>
</evidence>
<dbReference type="EMBL" id="JABFTP020000062">
    <property type="protein sequence ID" value="KAL3273860.1"/>
    <property type="molecule type" value="Genomic_DNA"/>
</dbReference>
<evidence type="ECO:0008006" key="3">
    <source>
        <dbReference type="Google" id="ProtNLM"/>
    </source>
</evidence>
<keyword evidence="2" id="KW-1185">Reference proteome</keyword>
<proteinExistence type="predicted"/>
<comment type="caution">
    <text evidence="1">The sequence shown here is derived from an EMBL/GenBank/DDBJ whole genome shotgun (WGS) entry which is preliminary data.</text>
</comment>
<protein>
    <recommendedName>
        <fullName evidence="3">Reverse transcriptase</fullName>
    </recommendedName>
</protein>
<gene>
    <name evidence="1" type="ORF">HHI36_015286</name>
</gene>
<dbReference type="Proteomes" id="UP001516400">
    <property type="component" value="Unassembled WGS sequence"/>
</dbReference>
<feature type="non-terminal residue" evidence="1">
    <location>
        <position position="1"/>
    </location>
</feature>
<dbReference type="AlphaFoldDB" id="A0ABD2N6D1"/>
<name>A0ABD2N6D1_9CUCU</name>
<accession>A0ABD2N6D1</accession>
<sequence length="86" mass="10236">VTFSKNEESDLDNPNKIRQGRNAIHQLMSILWSRNNYGKTKSIIYKAIIESICTYEAEIWELSKRNIQRLLDLEMDFWRRNCGISK</sequence>
<evidence type="ECO:0000313" key="1">
    <source>
        <dbReference type="EMBL" id="KAL3273860.1"/>
    </source>
</evidence>
<organism evidence="1 2">
    <name type="scientific">Cryptolaemus montrouzieri</name>
    <dbReference type="NCBI Taxonomy" id="559131"/>
    <lineage>
        <taxon>Eukaryota</taxon>
        <taxon>Metazoa</taxon>
        <taxon>Ecdysozoa</taxon>
        <taxon>Arthropoda</taxon>
        <taxon>Hexapoda</taxon>
        <taxon>Insecta</taxon>
        <taxon>Pterygota</taxon>
        <taxon>Neoptera</taxon>
        <taxon>Endopterygota</taxon>
        <taxon>Coleoptera</taxon>
        <taxon>Polyphaga</taxon>
        <taxon>Cucujiformia</taxon>
        <taxon>Coccinelloidea</taxon>
        <taxon>Coccinellidae</taxon>
        <taxon>Scymninae</taxon>
        <taxon>Scymnini</taxon>
        <taxon>Cryptolaemus</taxon>
    </lineage>
</organism>